<dbReference type="Proteomes" id="UP001372338">
    <property type="component" value="Unassembled WGS sequence"/>
</dbReference>
<evidence type="ECO:0000313" key="2">
    <source>
        <dbReference type="Proteomes" id="UP001372338"/>
    </source>
</evidence>
<evidence type="ECO:0000313" key="1">
    <source>
        <dbReference type="EMBL" id="KAK7243028.1"/>
    </source>
</evidence>
<organism evidence="1 2">
    <name type="scientific">Crotalaria pallida</name>
    <name type="common">Smooth rattlebox</name>
    <name type="synonym">Crotalaria striata</name>
    <dbReference type="NCBI Taxonomy" id="3830"/>
    <lineage>
        <taxon>Eukaryota</taxon>
        <taxon>Viridiplantae</taxon>
        <taxon>Streptophyta</taxon>
        <taxon>Embryophyta</taxon>
        <taxon>Tracheophyta</taxon>
        <taxon>Spermatophyta</taxon>
        <taxon>Magnoliopsida</taxon>
        <taxon>eudicotyledons</taxon>
        <taxon>Gunneridae</taxon>
        <taxon>Pentapetalae</taxon>
        <taxon>rosids</taxon>
        <taxon>fabids</taxon>
        <taxon>Fabales</taxon>
        <taxon>Fabaceae</taxon>
        <taxon>Papilionoideae</taxon>
        <taxon>50 kb inversion clade</taxon>
        <taxon>genistoids sensu lato</taxon>
        <taxon>core genistoids</taxon>
        <taxon>Crotalarieae</taxon>
        <taxon>Crotalaria</taxon>
    </lineage>
</organism>
<dbReference type="AlphaFoldDB" id="A0AAN9DY16"/>
<dbReference type="EMBL" id="JAYWIO010000008">
    <property type="protein sequence ID" value="KAK7243028.1"/>
    <property type="molecule type" value="Genomic_DNA"/>
</dbReference>
<name>A0AAN9DY16_CROPI</name>
<reference evidence="1 2" key="1">
    <citation type="submission" date="2024-01" db="EMBL/GenBank/DDBJ databases">
        <title>The genomes of 5 underutilized Papilionoideae crops provide insights into root nodulation and disease resistanc.</title>
        <authorList>
            <person name="Yuan L."/>
        </authorList>
    </citation>
    <scope>NUCLEOTIDE SEQUENCE [LARGE SCALE GENOMIC DNA]</scope>
    <source>
        <strain evidence="1">ZHUSHIDOU_FW_LH</strain>
        <tissue evidence="1">Leaf</tissue>
    </source>
</reference>
<accession>A0AAN9DY16</accession>
<comment type="caution">
    <text evidence="1">The sequence shown here is derived from an EMBL/GenBank/DDBJ whole genome shotgun (WGS) entry which is preliminary data.</text>
</comment>
<protein>
    <submittedName>
        <fullName evidence="1">Uncharacterized protein</fullName>
    </submittedName>
</protein>
<sequence length="72" mass="8329">MLPPSQNEEKEEKRERWGRPCAIPGVKQLHSCCISQHCYYNYYSALHPPPPPPPFNHSFLFCLSLSLSIDEL</sequence>
<proteinExistence type="predicted"/>
<gene>
    <name evidence="1" type="ORF">RIF29_37812</name>
</gene>
<keyword evidence="2" id="KW-1185">Reference proteome</keyword>